<dbReference type="EMBL" id="JAECZO010000003">
    <property type="protein sequence ID" value="KAK7200106.1"/>
    <property type="molecule type" value="Genomic_DNA"/>
</dbReference>
<evidence type="ECO:0000313" key="2">
    <source>
        <dbReference type="Proteomes" id="UP001430356"/>
    </source>
</evidence>
<protein>
    <submittedName>
        <fullName evidence="1">Uncharacterized protein</fullName>
    </submittedName>
</protein>
<name>A0AAW0F3B0_9TRYP</name>
<organism evidence="1 2">
    <name type="scientific">Novymonas esmeraldas</name>
    <dbReference type="NCBI Taxonomy" id="1808958"/>
    <lineage>
        <taxon>Eukaryota</taxon>
        <taxon>Discoba</taxon>
        <taxon>Euglenozoa</taxon>
        <taxon>Kinetoplastea</taxon>
        <taxon>Metakinetoplastina</taxon>
        <taxon>Trypanosomatida</taxon>
        <taxon>Trypanosomatidae</taxon>
        <taxon>Novymonas</taxon>
    </lineage>
</organism>
<dbReference type="AlphaFoldDB" id="A0AAW0F3B0"/>
<sequence length="106" mass="11219">MSGLTRWCASTLAGVWGKTKTTATLVYNVGDQLRMVYNTANSRDERRRDMSATMLRAGGFVAAAVLCVVVDAKGGVPNTLRWLRAIVSTEDHVSGSAAEVATAVAS</sequence>
<reference evidence="1 2" key="1">
    <citation type="journal article" date="2021" name="MBio">
        <title>A New Model Trypanosomatid, Novymonas esmeraldas: Genomic Perception of Its 'Candidatus Pandoraea novymonadis' Endosymbiont.</title>
        <authorList>
            <person name="Zakharova A."/>
            <person name="Saura A."/>
            <person name="Butenko A."/>
            <person name="Podesvova L."/>
            <person name="Warmusova S."/>
            <person name="Kostygov A.Y."/>
            <person name="Nenarokova A."/>
            <person name="Lukes J."/>
            <person name="Opperdoes F.R."/>
            <person name="Yurchenko V."/>
        </authorList>
    </citation>
    <scope>NUCLEOTIDE SEQUENCE [LARGE SCALE GENOMIC DNA]</scope>
    <source>
        <strain evidence="1 2">E262AT.01</strain>
    </source>
</reference>
<dbReference type="Proteomes" id="UP001430356">
    <property type="component" value="Unassembled WGS sequence"/>
</dbReference>
<accession>A0AAW0F3B0</accession>
<gene>
    <name evidence="1" type="ORF">NESM_000060500</name>
</gene>
<comment type="caution">
    <text evidence="1">The sequence shown here is derived from an EMBL/GenBank/DDBJ whole genome shotgun (WGS) entry which is preliminary data.</text>
</comment>
<proteinExistence type="predicted"/>
<evidence type="ECO:0000313" key="1">
    <source>
        <dbReference type="EMBL" id="KAK7200106.1"/>
    </source>
</evidence>
<keyword evidence="2" id="KW-1185">Reference proteome</keyword>